<evidence type="ECO:0000256" key="3">
    <source>
        <dbReference type="ARBA" id="ARBA00022676"/>
    </source>
</evidence>
<dbReference type="GO" id="GO:0016757">
    <property type="term" value="F:glycosyltransferase activity"/>
    <property type="evidence" value="ECO:0007669"/>
    <property type="project" value="UniProtKB-UniRule"/>
</dbReference>
<proteinExistence type="inferred from homology"/>
<keyword evidence="4 6" id="KW-0808">Transferase</keyword>
<keyword evidence="7" id="KW-1185">Reference proteome</keyword>
<evidence type="ECO:0000256" key="6">
    <source>
        <dbReference type="RuleBase" id="RU366017"/>
    </source>
</evidence>
<dbReference type="Proteomes" id="UP000887540">
    <property type="component" value="Unplaced"/>
</dbReference>
<keyword evidence="3 6" id="KW-0328">Glycosyltransferase</keyword>
<dbReference type="PANTHER" id="PTHR47024:SF1">
    <property type="entry name" value="GLYCOSYLTRANSFERASE FAMILY 92 PROTEIN"/>
    <property type="match status" value="1"/>
</dbReference>
<dbReference type="InterPro" id="IPR008166">
    <property type="entry name" value="Glyco_transf_92"/>
</dbReference>
<evidence type="ECO:0000256" key="4">
    <source>
        <dbReference type="ARBA" id="ARBA00022679"/>
    </source>
</evidence>
<dbReference type="WBParaSite" id="ACRNAN_scaffold6538.g32747.t1">
    <property type="protein sequence ID" value="ACRNAN_scaffold6538.g32747.t1"/>
    <property type="gene ID" value="ACRNAN_scaffold6538.g32747"/>
</dbReference>
<comment type="subcellular location">
    <subcellularLocation>
        <location evidence="1">Membrane</location>
        <topology evidence="1">Single-pass membrane protein</topology>
    </subcellularLocation>
</comment>
<keyword evidence="5" id="KW-0472">Membrane</keyword>
<dbReference type="GO" id="GO:0016020">
    <property type="term" value="C:membrane"/>
    <property type="evidence" value="ECO:0007669"/>
    <property type="project" value="UniProtKB-SubCell"/>
</dbReference>
<organism evidence="7 8">
    <name type="scientific">Acrobeloides nanus</name>
    <dbReference type="NCBI Taxonomy" id="290746"/>
    <lineage>
        <taxon>Eukaryota</taxon>
        <taxon>Metazoa</taxon>
        <taxon>Ecdysozoa</taxon>
        <taxon>Nematoda</taxon>
        <taxon>Chromadorea</taxon>
        <taxon>Rhabditida</taxon>
        <taxon>Tylenchina</taxon>
        <taxon>Cephalobomorpha</taxon>
        <taxon>Cephaloboidea</taxon>
        <taxon>Cephalobidae</taxon>
        <taxon>Acrobeloides</taxon>
    </lineage>
</organism>
<sequence>MYHSKSSATWSHLQLEVVTAWSQRRSKSSAVRNHSQLEVTRRVIIYLYYDNYIKDELMNEKFRAIDNSEVLIKPKNSDEFNLHTFKPNPINNDTIFVYHAYLIKPTTEKRPEGQWMIRMTIFANCHDKEQYNFAPFILTNTNMKNYTGRIYSMDATCMSGFTPGCLWGPYFIDVEIPDEDVKTIGESAIFSYKDRTVKIPKIHRVPPRESGLAVCTTALFWYIDFPKVIEWIEIWRAQGVSKFYIYYQMVSREVYEVLKAYEKMGIVELIPAENLPTSNETGFNPDSWIFRTGDRVYQNDCVMRAKTKFVASIDTDEIMIPQGNLTMLEFLENEVKQDPKVGGFQLNHQAMQYDSKKMPHLKAPRKDFDWKKLEYDWLKTASIHNKNWAMGKSINMPDHVNIISIHFIAQMQHPYKILDVSF</sequence>
<evidence type="ECO:0000256" key="2">
    <source>
        <dbReference type="ARBA" id="ARBA00007647"/>
    </source>
</evidence>
<protein>
    <recommendedName>
        <fullName evidence="6">Glycosyltransferase family 92 protein</fullName>
        <ecNumber evidence="6">2.4.1.-</ecNumber>
    </recommendedName>
</protein>
<evidence type="ECO:0000256" key="1">
    <source>
        <dbReference type="ARBA" id="ARBA00004167"/>
    </source>
</evidence>
<comment type="similarity">
    <text evidence="2 6">Belongs to the glycosyltransferase 92 family.</text>
</comment>
<accession>A0A914E8V0</accession>
<reference evidence="8" key="1">
    <citation type="submission" date="2022-11" db="UniProtKB">
        <authorList>
            <consortium name="WormBaseParasite"/>
        </authorList>
    </citation>
    <scope>IDENTIFICATION</scope>
</reference>
<name>A0A914E8V0_9BILA</name>
<dbReference type="Pfam" id="PF01697">
    <property type="entry name" value="Glyco_transf_92"/>
    <property type="match status" value="1"/>
</dbReference>
<dbReference type="AlphaFoldDB" id="A0A914E8V0"/>
<dbReference type="EC" id="2.4.1.-" evidence="6"/>
<evidence type="ECO:0000256" key="5">
    <source>
        <dbReference type="ARBA" id="ARBA00023136"/>
    </source>
</evidence>
<dbReference type="PANTHER" id="PTHR47024">
    <property type="entry name" value="BIOFILM ABSENT ON HEAD (AFTER YERSINIA EXPOSURE)-RELATED"/>
    <property type="match status" value="1"/>
</dbReference>
<evidence type="ECO:0000313" key="7">
    <source>
        <dbReference type="Proteomes" id="UP000887540"/>
    </source>
</evidence>
<evidence type="ECO:0000313" key="8">
    <source>
        <dbReference type="WBParaSite" id="ACRNAN_scaffold6538.g32747.t1"/>
    </source>
</evidence>